<protein>
    <submittedName>
        <fullName evidence="3">Uncharacterized protein</fullName>
    </submittedName>
</protein>
<evidence type="ECO:0000313" key="4">
    <source>
        <dbReference type="Proteomes" id="UP000753908"/>
    </source>
</evidence>
<reference evidence="3" key="2">
    <citation type="journal article" date="2022" name="Microbiol. Resour. Announc.">
        <title>Metagenome Sequencing to Explore Phylogenomics of Terrestrial Cyanobacteria.</title>
        <authorList>
            <person name="Ward R.D."/>
            <person name="Stajich J.E."/>
            <person name="Johansen J.R."/>
            <person name="Huntemann M."/>
            <person name="Clum A."/>
            <person name="Foster B."/>
            <person name="Foster B."/>
            <person name="Roux S."/>
            <person name="Palaniappan K."/>
            <person name="Varghese N."/>
            <person name="Mukherjee S."/>
            <person name="Reddy T.B.K."/>
            <person name="Daum C."/>
            <person name="Copeland A."/>
            <person name="Chen I.A."/>
            <person name="Ivanova N.N."/>
            <person name="Kyrpides N.C."/>
            <person name="Shapiro N."/>
            <person name="Eloe-Fadrosh E.A."/>
            <person name="Pietrasiak N."/>
        </authorList>
    </citation>
    <scope>NUCLEOTIDE SEQUENCE</scope>
    <source>
        <strain evidence="3">CPER-KK1</strain>
    </source>
</reference>
<reference evidence="3" key="1">
    <citation type="submission" date="2021-05" db="EMBL/GenBank/DDBJ databases">
        <authorList>
            <person name="Pietrasiak N."/>
            <person name="Ward R."/>
            <person name="Stajich J.E."/>
            <person name="Kurbessoian T."/>
        </authorList>
    </citation>
    <scope>NUCLEOTIDE SEQUENCE</scope>
    <source>
        <strain evidence="3">CPER-KK1</strain>
    </source>
</reference>
<feature type="transmembrane region" description="Helical" evidence="2">
    <location>
        <begin position="159"/>
        <end position="177"/>
    </location>
</feature>
<dbReference type="Proteomes" id="UP000753908">
    <property type="component" value="Unassembled WGS sequence"/>
</dbReference>
<dbReference type="AlphaFoldDB" id="A0A951PL61"/>
<comment type="caution">
    <text evidence="3">The sequence shown here is derived from an EMBL/GenBank/DDBJ whole genome shotgun (WGS) entry which is preliminary data.</text>
</comment>
<keyword evidence="2" id="KW-1133">Transmembrane helix</keyword>
<name>A0A951PL61_9CYAN</name>
<keyword evidence="2" id="KW-0472">Membrane</keyword>
<feature type="region of interest" description="Disordered" evidence="1">
    <location>
        <begin position="1"/>
        <end position="20"/>
    </location>
</feature>
<keyword evidence="2" id="KW-0812">Transmembrane</keyword>
<accession>A0A951PL61</accession>
<evidence type="ECO:0000313" key="3">
    <source>
        <dbReference type="EMBL" id="MBW4544974.1"/>
    </source>
</evidence>
<dbReference type="EMBL" id="JAHHIF010000012">
    <property type="protein sequence ID" value="MBW4544974.1"/>
    <property type="molecule type" value="Genomic_DNA"/>
</dbReference>
<proteinExistence type="predicted"/>
<gene>
    <name evidence="3" type="ORF">KME25_11090</name>
</gene>
<sequence>MPHPLRQKHSQKVPNNNGLNLDPYIQVDKEQITRKRVLFHGIHFHLDKDILTSIQQAQETGRPLEISHQLLADLRYYALIDGESRLQSGLTFCTYYLRGGVEEALMRSVISTDGDIIHQIKSDCLERPKFCYTIASAHYWLIDQLLSQLRLRVLLKVNLLSWALSILITAGTVIPYIQQLMQSSPWMLLAPVVMSWFLQVGLKRLLMLLLPSVGRWALRQLLARLLSQSLLDKKIAKGILAWLVP</sequence>
<organism evidence="3 4">
    <name type="scientific">Symplocastrum torsivum CPER-KK1</name>
    <dbReference type="NCBI Taxonomy" id="450513"/>
    <lineage>
        <taxon>Bacteria</taxon>
        <taxon>Bacillati</taxon>
        <taxon>Cyanobacteriota</taxon>
        <taxon>Cyanophyceae</taxon>
        <taxon>Oscillatoriophycideae</taxon>
        <taxon>Oscillatoriales</taxon>
        <taxon>Microcoleaceae</taxon>
        <taxon>Symplocastrum</taxon>
    </lineage>
</organism>
<evidence type="ECO:0000256" key="2">
    <source>
        <dbReference type="SAM" id="Phobius"/>
    </source>
</evidence>
<evidence type="ECO:0000256" key="1">
    <source>
        <dbReference type="SAM" id="MobiDB-lite"/>
    </source>
</evidence>
<feature type="compositionally biased region" description="Basic residues" evidence="1">
    <location>
        <begin position="1"/>
        <end position="11"/>
    </location>
</feature>